<dbReference type="AlphaFoldDB" id="A0A9W6JSM4"/>
<sequence>MTGAVPPYAELAAATNFSFLRGAAPPQHMLLTALLLGQTGIGIADRNTVAGVVRAYSALKQLRLEGAPPPEKVREGSGPGEHVFIESPWTPAEPFTRDALRRRAKAFKLVVGARLVFADGAPDVIAYPVDRAGWGRLCRLLTLGNRRAKKGDCILRLDDLLADARGLLLIVMPERRLSGLSATLSRIEEAAPGAVWLGAALHRRGDDLRRLARLKSISADAGVPLIAVNDALYDEPGARDLQDILTCIREGKTVETAGRLLDANAERHLKPPEEMARLFREAPEAIAETQNLLVRVDFSLADLKYDYPEEPVPPGWEPQDWLEEQTWRRAAIRYPGGVPEKVEALLRDELALIKKLDYARYFLTILDIVRVAEDKGILCQGRGSAANSAVCYALGITAVDPAEHDLLFARFLSEERREPPDIDVDFEHERREEIIQHIYARYGRERAGIAATVISYRPRSAMREVGKALGLTEDVTARLASTQWGSWGTDIKDAHIRQTGLDPQNPAIRRALDLARRLLGFPRHLSQHVGGFVLTRGRLDDTVPIGNAAMADRTFIEWDKDDIDELGLMKIDVLALGMLTCIRKAFDLIRENGGPDLGLADIPQNDQAVYEMLQRADSLGVFQVESRAQMNMLPRLKPKEFYDLVIQVAIVRPGPIQGDMVHPYLRRRSGLELVEYPSPGPEHGPKDELEKVLAKTLGVPLFQEQAMRLAMVAARFSDIEANQLRRAMATFRNVGTIQNFEAMMVERMAARGYDRAFAQRCFDQIKGFGSYGFPESHAASFAKLVYVSSWIKRHHPAVFGCALLNAQPMGFYAPAQIVRDAWEHGVEVRPVDVNHSLYDNALERDAKGELALRLGFRQIGGLVEADGRQIVDARGDGFGGVEELAACTRLSSRALRQLADADAFRSLGLDRRAALWAVRRLPDDAPLPLFAAAAARELGEEPAVNLPAMPLGAHVAADYQSLRLSLKAHPMQILRPVFAREGVVTCAATSARPDKALCRTVGVVLVRQRPGAGNAIFLTLEDETGVTNVVLWARTFERFRRDVISARLLLVEGRVQKSPEGVTHLMAERVFDRSDELGRLSEDAPVTIQLTRADEFKHPQHPRGSSSHPRNVRVMPKSRDFH</sequence>
<dbReference type="Pfam" id="PF07733">
    <property type="entry name" value="DNA_pol3_alpha"/>
    <property type="match status" value="1"/>
</dbReference>
<feature type="domain" description="Bacterial DNA polymerase III alpha subunit NTPase" evidence="16">
    <location>
        <begin position="321"/>
        <end position="575"/>
    </location>
</feature>
<comment type="catalytic activity">
    <reaction evidence="12 13">
        <text>DNA(n) + a 2'-deoxyribonucleoside 5'-triphosphate = DNA(n+1) + diphosphate</text>
        <dbReference type="Rhea" id="RHEA:22508"/>
        <dbReference type="Rhea" id="RHEA-COMP:17339"/>
        <dbReference type="Rhea" id="RHEA-COMP:17340"/>
        <dbReference type="ChEBI" id="CHEBI:33019"/>
        <dbReference type="ChEBI" id="CHEBI:61560"/>
        <dbReference type="ChEBI" id="CHEBI:173112"/>
        <dbReference type="EC" id="2.7.7.7"/>
    </reaction>
</comment>
<keyword evidence="20" id="KW-1185">Reference proteome</keyword>
<dbReference type="InterPro" id="IPR004805">
    <property type="entry name" value="DnaE2/DnaE/PolC"/>
</dbReference>
<evidence type="ECO:0000256" key="12">
    <source>
        <dbReference type="ARBA" id="ARBA00049244"/>
    </source>
</evidence>
<evidence type="ECO:0000256" key="13">
    <source>
        <dbReference type="HAMAP-Rule" id="MF_01902"/>
    </source>
</evidence>
<dbReference type="GO" id="GO:0006281">
    <property type="term" value="P:DNA repair"/>
    <property type="evidence" value="ECO:0007669"/>
    <property type="project" value="UniProtKB-UniRule"/>
</dbReference>
<dbReference type="Gene3D" id="1.10.150.870">
    <property type="match status" value="1"/>
</dbReference>
<feature type="domain" description="DNA polymerase III alpha subunit finger" evidence="18">
    <location>
        <begin position="578"/>
        <end position="751"/>
    </location>
</feature>
<dbReference type="PANTHER" id="PTHR32294">
    <property type="entry name" value="DNA POLYMERASE III SUBUNIT ALPHA"/>
    <property type="match status" value="1"/>
</dbReference>
<evidence type="ECO:0000259" key="15">
    <source>
        <dbReference type="Pfam" id="PF01336"/>
    </source>
</evidence>
<organism evidence="19 20">
    <name type="scientific">Methylopila turkensis</name>
    <dbReference type="NCBI Taxonomy" id="1437816"/>
    <lineage>
        <taxon>Bacteria</taxon>
        <taxon>Pseudomonadati</taxon>
        <taxon>Pseudomonadota</taxon>
        <taxon>Alphaproteobacteria</taxon>
        <taxon>Hyphomicrobiales</taxon>
        <taxon>Methylopilaceae</taxon>
        <taxon>Methylopila</taxon>
    </lineage>
</organism>
<dbReference type="Pfam" id="PF17657">
    <property type="entry name" value="DNA_pol3_finger"/>
    <property type="match status" value="1"/>
</dbReference>
<evidence type="ECO:0000313" key="20">
    <source>
        <dbReference type="Proteomes" id="UP001143309"/>
    </source>
</evidence>
<dbReference type="InterPro" id="IPR023073">
    <property type="entry name" value="DnaE2"/>
</dbReference>
<feature type="domain" description="DNA polymerase helix-hairpin-helix motif" evidence="17">
    <location>
        <begin position="825"/>
        <end position="913"/>
    </location>
</feature>
<dbReference type="GO" id="GO:0008408">
    <property type="term" value="F:3'-5' exonuclease activity"/>
    <property type="evidence" value="ECO:0007669"/>
    <property type="project" value="InterPro"/>
</dbReference>
<evidence type="ECO:0000259" key="18">
    <source>
        <dbReference type="Pfam" id="PF17657"/>
    </source>
</evidence>
<evidence type="ECO:0000256" key="2">
    <source>
        <dbReference type="ARBA" id="ARBA00007391"/>
    </source>
</evidence>
<dbReference type="InterPro" id="IPR011708">
    <property type="entry name" value="DNA_pol3_alpha_NTPase_dom"/>
</dbReference>
<dbReference type="RefSeq" id="WP_271201337.1">
    <property type="nucleotide sequence ID" value="NZ_BSFL01000003.1"/>
</dbReference>
<dbReference type="InterPro" id="IPR029460">
    <property type="entry name" value="DNAPol_HHH"/>
</dbReference>
<reference evidence="19" key="2">
    <citation type="submission" date="2023-01" db="EMBL/GenBank/DDBJ databases">
        <authorList>
            <person name="Sun Q."/>
            <person name="Evtushenko L."/>
        </authorList>
    </citation>
    <scope>NUCLEOTIDE SEQUENCE</scope>
    <source>
        <strain evidence="19">VKM B-2748</strain>
    </source>
</reference>
<dbReference type="GO" id="GO:0003676">
    <property type="term" value="F:nucleic acid binding"/>
    <property type="evidence" value="ECO:0007669"/>
    <property type="project" value="InterPro"/>
</dbReference>
<feature type="region of interest" description="Disordered" evidence="14">
    <location>
        <begin position="1091"/>
        <end position="1122"/>
    </location>
</feature>
<evidence type="ECO:0000256" key="9">
    <source>
        <dbReference type="ARBA" id="ARBA00022763"/>
    </source>
</evidence>
<comment type="caution">
    <text evidence="19">The sequence shown here is derived from an EMBL/GenBank/DDBJ whole genome shotgun (WGS) entry which is preliminary data.</text>
</comment>
<evidence type="ECO:0000313" key="19">
    <source>
        <dbReference type="EMBL" id="GLK80858.1"/>
    </source>
</evidence>
<dbReference type="Gene3D" id="3.20.20.140">
    <property type="entry name" value="Metal-dependent hydrolases"/>
    <property type="match status" value="1"/>
</dbReference>
<comment type="function">
    <text evidence="13">DNA polymerase involved in damage-induced mutagenesis and translesion synthesis (TLS). It is not the major replicative DNA polymerase.</text>
</comment>
<evidence type="ECO:0000259" key="16">
    <source>
        <dbReference type="Pfam" id="PF07733"/>
    </source>
</evidence>
<dbReference type="EMBL" id="BSFL01000003">
    <property type="protein sequence ID" value="GLK80858.1"/>
    <property type="molecule type" value="Genomic_DNA"/>
</dbReference>
<comment type="subcellular location">
    <subcellularLocation>
        <location evidence="1 13">Cytoplasm</location>
    </subcellularLocation>
</comment>
<keyword evidence="11 13" id="KW-0234">DNA repair</keyword>
<keyword evidence="7 13" id="KW-0548">Nucleotidyltransferase</keyword>
<keyword evidence="6 13" id="KW-0808">Transferase</keyword>
<keyword evidence="8 13" id="KW-0235">DNA replication</keyword>
<dbReference type="Proteomes" id="UP001143309">
    <property type="component" value="Unassembled WGS sequence"/>
</dbReference>
<dbReference type="NCBIfam" id="NF004225">
    <property type="entry name" value="PRK05672.1"/>
    <property type="match status" value="1"/>
</dbReference>
<dbReference type="InterPro" id="IPR040982">
    <property type="entry name" value="DNA_pol3_finger"/>
</dbReference>
<evidence type="ECO:0000256" key="3">
    <source>
        <dbReference type="ARBA" id="ARBA00012417"/>
    </source>
</evidence>
<dbReference type="EC" id="2.7.7.7" evidence="3 13"/>
<evidence type="ECO:0000256" key="10">
    <source>
        <dbReference type="ARBA" id="ARBA00022932"/>
    </source>
</evidence>
<feature type="domain" description="OB" evidence="15">
    <location>
        <begin position="1002"/>
        <end position="1069"/>
    </location>
</feature>
<dbReference type="NCBIfam" id="TIGR00594">
    <property type="entry name" value="polc"/>
    <property type="match status" value="1"/>
</dbReference>
<comment type="similarity">
    <text evidence="2 13">Belongs to the DNA polymerase type-C family. DnaE2 subfamily.</text>
</comment>
<gene>
    <name evidence="13 19" type="primary">dnaE2</name>
    <name evidence="19" type="ORF">GCM10008174_25990</name>
</gene>
<dbReference type="CDD" id="cd07434">
    <property type="entry name" value="PHP_PolIIIA_DnaE2"/>
    <property type="match status" value="1"/>
</dbReference>
<dbReference type="GO" id="GO:0003887">
    <property type="term" value="F:DNA-directed DNA polymerase activity"/>
    <property type="evidence" value="ECO:0007669"/>
    <property type="project" value="UniProtKB-UniRule"/>
</dbReference>
<dbReference type="Pfam" id="PF14579">
    <property type="entry name" value="HHH_6"/>
    <property type="match status" value="1"/>
</dbReference>
<dbReference type="PANTHER" id="PTHR32294:SF4">
    <property type="entry name" value="ERROR-PRONE DNA POLYMERASE"/>
    <property type="match status" value="1"/>
</dbReference>
<reference evidence="19" key="1">
    <citation type="journal article" date="2014" name="Int. J. Syst. Evol. Microbiol.">
        <title>Complete genome sequence of Corynebacterium casei LMG S-19264T (=DSM 44701T), isolated from a smear-ripened cheese.</title>
        <authorList>
            <consortium name="US DOE Joint Genome Institute (JGI-PGF)"/>
            <person name="Walter F."/>
            <person name="Albersmeier A."/>
            <person name="Kalinowski J."/>
            <person name="Ruckert C."/>
        </authorList>
    </citation>
    <scope>NUCLEOTIDE SEQUENCE</scope>
    <source>
        <strain evidence="19">VKM B-2748</strain>
    </source>
</reference>
<accession>A0A9W6JSM4</accession>
<evidence type="ECO:0000259" key="17">
    <source>
        <dbReference type="Pfam" id="PF14579"/>
    </source>
</evidence>
<name>A0A9W6JSM4_9HYPH</name>
<evidence type="ECO:0000256" key="6">
    <source>
        <dbReference type="ARBA" id="ARBA00022679"/>
    </source>
</evidence>
<proteinExistence type="inferred from homology"/>
<dbReference type="CDD" id="cd04485">
    <property type="entry name" value="DnaE_OBF"/>
    <property type="match status" value="1"/>
</dbReference>
<evidence type="ECO:0000256" key="11">
    <source>
        <dbReference type="ARBA" id="ARBA00023204"/>
    </source>
</evidence>
<evidence type="ECO:0000256" key="8">
    <source>
        <dbReference type="ARBA" id="ARBA00022705"/>
    </source>
</evidence>
<dbReference type="Pfam" id="PF01336">
    <property type="entry name" value="tRNA_anti-codon"/>
    <property type="match status" value="1"/>
</dbReference>
<dbReference type="GO" id="GO:0006260">
    <property type="term" value="P:DNA replication"/>
    <property type="evidence" value="ECO:0007669"/>
    <property type="project" value="UniProtKB-KW"/>
</dbReference>
<keyword evidence="9 13" id="KW-0227">DNA damage</keyword>
<dbReference type="GO" id="GO:0005737">
    <property type="term" value="C:cytoplasm"/>
    <property type="evidence" value="ECO:0007669"/>
    <property type="project" value="UniProtKB-SubCell"/>
</dbReference>
<dbReference type="HAMAP" id="MF_01902">
    <property type="entry name" value="DNApol_error_prone"/>
    <property type="match status" value="1"/>
</dbReference>
<evidence type="ECO:0000256" key="7">
    <source>
        <dbReference type="ARBA" id="ARBA00022695"/>
    </source>
</evidence>
<keyword evidence="10 13" id="KW-0239">DNA-directed DNA polymerase</keyword>
<evidence type="ECO:0000256" key="5">
    <source>
        <dbReference type="ARBA" id="ARBA00022490"/>
    </source>
</evidence>
<protein>
    <recommendedName>
        <fullName evidence="4 13">Error-prone DNA polymerase</fullName>
        <ecNumber evidence="3 13">2.7.7.7</ecNumber>
    </recommendedName>
</protein>
<evidence type="ECO:0000256" key="14">
    <source>
        <dbReference type="SAM" id="MobiDB-lite"/>
    </source>
</evidence>
<dbReference type="InterPro" id="IPR004365">
    <property type="entry name" value="NA-bd_OB_tRNA"/>
</dbReference>
<evidence type="ECO:0000256" key="1">
    <source>
        <dbReference type="ARBA" id="ARBA00004496"/>
    </source>
</evidence>
<keyword evidence="5 13" id="KW-0963">Cytoplasm</keyword>
<evidence type="ECO:0000256" key="4">
    <source>
        <dbReference type="ARBA" id="ARBA00017273"/>
    </source>
</evidence>